<protein>
    <submittedName>
        <fullName evidence="1">Uncharacterized protein</fullName>
    </submittedName>
</protein>
<dbReference type="EMBL" id="UGNC01000005">
    <property type="protein sequence ID" value="STW48377.1"/>
    <property type="molecule type" value="Genomic_DNA"/>
</dbReference>
<sequence length="47" mass="5032">MVIMVKAAITLGLTISITTPPSRHMQEKVKPFAGTARFDSLANIFGA</sequence>
<evidence type="ECO:0000313" key="1">
    <source>
        <dbReference type="EMBL" id="STW48377.1"/>
    </source>
</evidence>
<name>A0A378FU84_KLEPN</name>
<evidence type="ECO:0000313" key="2">
    <source>
        <dbReference type="Proteomes" id="UP000255167"/>
    </source>
</evidence>
<accession>A0A378FU84</accession>
<reference evidence="1 2" key="1">
    <citation type="submission" date="2018-06" db="EMBL/GenBank/DDBJ databases">
        <authorList>
            <consortium name="Pathogen Informatics"/>
            <person name="Doyle S."/>
        </authorList>
    </citation>
    <scope>NUCLEOTIDE SEQUENCE [LARGE SCALE GENOMIC DNA]</scope>
    <source>
        <strain evidence="1 2">NCTC9617</strain>
    </source>
</reference>
<gene>
    <name evidence="1" type="ORF">NCTC9617_04972</name>
</gene>
<dbReference type="AlphaFoldDB" id="A0A378FU84"/>
<proteinExistence type="predicted"/>
<dbReference type="Proteomes" id="UP000255167">
    <property type="component" value="Unassembled WGS sequence"/>
</dbReference>
<organism evidence="1 2">
    <name type="scientific">Klebsiella pneumoniae</name>
    <dbReference type="NCBI Taxonomy" id="573"/>
    <lineage>
        <taxon>Bacteria</taxon>
        <taxon>Pseudomonadati</taxon>
        <taxon>Pseudomonadota</taxon>
        <taxon>Gammaproteobacteria</taxon>
        <taxon>Enterobacterales</taxon>
        <taxon>Enterobacteriaceae</taxon>
        <taxon>Klebsiella/Raoultella group</taxon>
        <taxon>Klebsiella</taxon>
        <taxon>Klebsiella pneumoniae complex</taxon>
    </lineage>
</organism>